<evidence type="ECO:0000313" key="2">
    <source>
        <dbReference type="EMBL" id="TNN45932.1"/>
    </source>
</evidence>
<proteinExistence type="predicted"/>
<dbReference type="AlphaFoldDB" id="A0A4Z2G056"/>
<feature type="compositionally biased region" description="Low complexity" evidence="1">
    <location>
        <begin position="1"/>
        <end position="20"/>
    </location>
</feature>
<evidence type="ECO:0000313" key="3">
    <source>
        <dbReference type="Proteomes" id="UP000314294"/>
    </source>
</evidence>
<gene>
    <name evidence="2" type="ORF">EYF80_043881</name>
</gene>
<organism evidence="2 3">
    <name type="scientific">Liparis tanakae</name>
    <name type="common">Tanaka's snailfish</name>
    <dbReference type="NCBI Taxonomy" id="230148"/>
    <lineage>
        <taxon>Eukaryota</taxon>
        <taxon>Metazoa</taxon>
        <taxon>Chordata</taxon>
        <taxon>Craniata</taxon>
        <taxon>Vertebrata</taxon>
        <taxon>Euteleostomi</taxon>
        <taxon>Actinopterygii</taxon>
        <taxon>Neopterygii</taxon>
        <taxon>Teleostei</taxon>
        <taxon>Neoteleostei</taxon>
        <taxon>Acanthomorphata</taxon>
        <taxon>Eupercaria</taxon>
        <taxon>Perciformes</taxon>
        <taxon>Cottioidei</taxon>
        <taxon>Cottales</taxon>
        <taxon>Liparidae</taxon>
        <taxon>Liparis</taxon>
    </lineage>
</organism>
<feature type="compositionally biased region" description="Basic and acidic residues" evidence="1">
    <location>
        <begin position="71"/>
        <end position="80"/>
    </location>
</feature>
<feature type="region of interest" description="Disordered" evidence="1">
    <location>
        <begin position="1"/>
        <end position="89"/>
    </location>
</feature>
<keyword evidence="3" id="KW-1185">Reference proteome</keyword>
<reference evidence="2 3" key="1">
    <citation type="submission" date="2019-03" db="EMBL/GenBank/DDBJ databases">
        <title>First draft genome of Liparis tanakae, snailfish: a comprehensive survey of snailfish specific genes.</title>
        <authorList>
            <person name="Kim W."/>
            <person name="Song I."/>
            <person name="Jeong J.-H."/>
            <person name="Kim D."/>
            <person name="Kim S."/>
            <person name="Ryu S."/>
            <person name="Song J.Y."/>
            <person name="Lee S.K."/>
        </authorList>
    </citation>
    <scope>NUCLEOTIDE SEQUENCE [LARGE SCALE GENOMIC DNA]</scope>
    <source>
        <tissue evidence="2">Muscle</tissue>
    </source>
</reference>
<dbReference type="Proteomes" id="UP000314294">
    <property type="component" value="Unassembled WGS sequence"/>
</dbReference>
<protein>
    <submittedName>
        <fullName evidence="2">Uncharacterized protein</fullName>
    </submittedName>
</protein>
<comment type="caution">
    <text evidence="2">The sequence shown here is derived from an EMBL/GenBank/DDBJ whole genome shotgun (WGS) entry which is preliminary data.</text>
</comment>
<feature type="compositionally biased region" description="Basic residues" evidence="1">
    <location>
        <begin position="56"/>
        <end position="69"/>
    </location>
</feature>
<dbReference type="EMBL" id="SRLO01000816">
    <property type="protein sequence ID" value="TNN45932.1"/>
    <property type="molecule type" value="Genomic_DNA"/>
</dbReference>
<name>A0A4Z2G056_9TELE</name>
<sequence length="89" mass="9688">MSGIPLRSRGPRAPSGSSCSLGAEGSGSDDAVPDVAQPGSHLNGVTRLDHVLHRAFQLRKRKRKRRGRGGGRGEEEERKLQIGRWTSCR</sequence>
<evidence type="ECO:0000256" key="1">
    <source>
        <dbReference type="SAM" id="MobiDB-lite"/>
    </source>
</evidence>
<accession>A0A4Z2G056</accession>